<organism evidence="2 3">
    <name type="scientific">Pseudomonas fluorescens NCIMB 11764</name>
    <dbReference type="NCBI Taxonomy" id="1221522"/>
    <lineage>
        <taxon>Bacteria</taxon>
        <taxon>Pseudomonadati</taxon>
        <taxon>Pseudomonadota</taxon>
        <taxon>Gammaproteobacteria</taxon>
        <taxon>Pseudomonadales</taxon>
        <taxon>Pseudomonadaceae</taxon>
        <taxon>Pseudomonas</taxon>
    </lineage>
</organism>
<dbReference type="EMBL" id="CP010945">
    <property type="protein sequence ID" value="AKV08530.1"/>
    <property type="molecule type" value="Genomic_DNA"/>
</dbReference>
<dbReference type="RefSeq" id="WP_017338544.1">
    <property type="nucleotide sequence ID" value="NZ_CP010945.1"/>
</dbReference>
<dbReference type="CDD" id="cd02136">
    <property type="entry name" value="PnbA_NfnB-like"/>
    <property type="match status" value="1"/>
</dbReference>
<dbReference type="OrthoDB" id="9784375at2"/>
<proteinExistence type="predicted"/>
<dbReference type="PANTHER" id="PTHR23026:SF123">
    <property type="entry name" value="NAD(P)H NITROREDUCTASE RV3131-RELATED"/>
    <property type="match status" value="1"/>
</dbReference>
<dbReference type="InterPro" id="IPR029479">
    <property type="entry name" value="Nitroreductase"/>
</dbReference>
<gene>
    <name evidence="2" type="ORF">B723_19915</name>
</gene>
<dbReference type="AlphaFoldDB" id="A0A0K1QSS7"/>
<dbReference type="eggNOG" id="COG0778">
    <property type="taxonomic scope" value="Bacteria"/>
</dbReference>
<feature type="domain" description="Nitroreductase" evidence="1">
    <location>
        <begin position="7"/>
        <end position="167"/>
    </location>
</feature>
<dbReference type="SUPFAM" id="SSF55469">
    <property type="entry name" value="FMN-dependent nitroreductase-like"/>
    <property type="match status" value="1"/>
</dbReference>
<evidence type="ECO:0000259" key="1">
    <source>
        <dbReference type="Pfam" id="PF00881"/>
    </source>
</evidence>
<dbReference type="PANTHER" id="PTHR23026">
    <property type="entry name" value="NADPH NITROREDUCTASE"/>
    <property type="match status" value="1"/>
</dbReference>
<dbReference type="Pfam" id="PF00881">
    <property type="entry name" value="Nitroreductase"/>
    <property type="match status" value="1"/>
</dbReference>
<dbReference type="InterPro" id="IPR050627">
    <property type="entry name" value="Nitroreductase/BluB"/>
</dbReference>
<sequence length="186" mass="20436">MNIDKAISGRRSAREYTTQAVDENVLRRLISAAAQAPSAMNQQPWAFTVIRDQALLDRISREAKAYMLKTMPAGFHSEHLHTLLNDENFQIFYHAPALILISGNAPSPWIVEDCALAAENLMLAAYAEGLATCWIGFAQSYLNTPDGKHALGLPAEWTPVAPIIVGHPKSAPGPILHRTAEIRWIG</sequence>
<dbReference type="InterPro" id="IPR000415">
    <property type="entry name" value="Nitroreductase-like"/>
</dbReference>
<name>A0A0K1QSS7_PSEFL</name>
<evidence type="ECO:0000313" key="3">
    <source>
        <dbReference type="Proteomes" id="UP000017175"/>
    </source>
</evidence>
<evidence type="ECO:0000313" key="2">
    <source>
        <dbReference type="EMBL" id="AKV08530.1"/>
    </source>
</evidence>
<dbReference type="Proteomes" id="UP000017175">
    <property type="component" value="Chromosome"/>
</dbReference>
<accession>A0A0K1QSS7</accession>
<protein>
    <submittedName>
        <fullName evidence="2">Nitroreductase</fullName>
    </submittedName>
</protein>
<dbReference type="GO" id="GO:0016491">
    <property type="term" value="F:oxidoreductase activity"/>
    <property type="evidence" value="ECO:0007669"/>
    <property type="project" value="InterPro"/>
</dbReference>
<reference evidence="2 3" key="1">
    <citation type="journal article" date="2012" name="J. Bacteriol.">
        <title>Draft genome sequence of the cyanide-utilizing bacterium Pseudomonas fluorescens strain NCIMB 11764.</title>
        <authorList>
            <person name="Vilo C.A."/>
            <person name="Benedik M.J."/>
            <person name="Kunz D.A."/>
            <person name="Dong Q."/>
        </authorList>
    </citation>
    <scope>NUCLEOTIDE SEQUENCE [LARGE SCALE GENOMIC DNA]</scope>
    <source>
        <strain evidence="2 3">NCIMB 11764</strain>
    </source>
</reference>
<dbReference type="Gene3D" id="3.40.109.10">
    <property type="entry name" value="NADH Oxidase"/>
    <property type="match status" value="1"/>
</dbReference>